<comment type="similarity">
    <text evidence="2">Belongs to the GtrA family.</text>
</comment>
<dbReference type="AlphaFoldDB" id="A0A450W7K9"/>
<reference evidence="10" key="1">
    <citation type="submission" date="2019-02" db="EMBL/GenBank/DDBJ databases">
        <authorList>
            <person name="Gruber-Vodicka R. H."/>
            <person name="Seah K. B. B."/>
        </authorList>
    </citation>
    <scope>NUCLEOTIDE SEQUENCE</scope>
    <source>
        <strain evidence="8">BECK_BZ163</strain>
        <strain evidence="10">BECK_BZ164</strain>
        <strain evidence="9">BECK_BZ165</strain>
    </source>
</reference>
<dbReference type="EMBL" id="CAADFL010000260">
    <property type="protein sequence ID" value="VFK12901.1"/>
    <property type="molecule type" value="Genomic_DNA"/>
</dbReference>
<dbReference type="GO" id="GO:0005886">
    <property type="term" value="C:plasma membrane"/>
    <property type="evidence" value="ECO:0007669"/>
    <property type="project" value="TreeGrafter"/>
</dbReference>
<evidence type="ECO:0000256" key="5">
    <source>
        <dbReference type="ARBA" id="ARBA00023136"/>
    </source>
</evidence>
<proteinExistence type="inferred from homology"/>
<keyword evidence="5 6" id="KW-0472">Membrane</keyword>
<dbReference type="PANTHER" id="PTHR38459">
    <property type="entry name" value="PROPHAGE BACTOPRENOL-LINKED GLUCOSE TRANSLOCASE HOMOLOG"/>
    <property type="match status" value="1"/>
</dbReference>
<protein>
    <submittedName>
        <fullName evidence="10">Flippase GtrA (Transmembrane translocase of bactoprenol-linked glucose)</fullName>
    </submittedName>
</protein>
<feature type="domain" description="GtrA/DPMS transmembrane" evidence="7">
    <location>
        <begin position="13"/>
        <end position="126"/>
    </location>
</feature>
<sequence length="134" mass="15171">MRYIRHLSGQALRFGIVGVVSNMALYVIYLVLVECGIDSKVVVTVLYVVGLSITFVFNKRWSFSHRGGLDQSVKRYLILYGSLYTLHVIALYILVDVSQFPHALAQACVVIVFVPIVFLMQRFWVFGAERPAGR</sequence>
<evidence type="ECO:0000313" key="9">
    <source>
        <dbReference type="EMBL" id="VFJ75378.1"/>
    </source>
</evidence>
<dbReference type="EMBL" id="CAADFA010000839">
    <property type="protein sequence ID" value="VFJ75378.1"/>
    <property type="molecule type" value="Genomic_DNA"/>
</dbReference>
<dbReference type="PANTHER" id="PTHR38459:SF1">
    <property type="entry name" value="PROPHAGE BACTOPRENOL-LINKED GLUCOSE TRANSLOCASE HOMOLOG"/>
    <property type="match status" value="1"/>
</dbReference>
<comment type="subcellular location">
    <subcellularLocation>
        <location evidence="1">Membrane</location>
        <topology evidence="1">Multi-pass membrane protein</topology>
    </subcellularLocation>
</comment>
<evidence type="ECO:0000256" key="1">
    <source>
        <dbReference type="ARBA" id="ARBA00004141"/>
    </source>
</evidence>
<keyword evidence="4 6" id="KW-1133">Transmembrane helix</keyword>
<feature type="transmembrane region" description="Helical" evidence="6">
    <location>
        <begin position="101"/>
        <end position="120"/>
    </location>
</feature>
<feature type="transmembrane region" description="Helical" evidence="6">
    <location>
        <begin position="12"/>
        <end position="33"/>
    </location>
</feature>
<feature type="transmembrane region" description="Helical" evidence="6">
    <location>
        <begin position="77"/>
        <end position="95"/>
    </location>
</feature>
<evidence type="ECO:0000256" key="6">
    <source>
        <dbReference type="SAM" id="Phobius"/>
    </source>
</evidence>
<accession>A0A450W7K9</accession>
<dbReference type="GO" id="GO:0000271">
    <property type="term" value="P:polysaccharide biosynthetic process"/>
    <property type="evidence" value="ECO:0007669"/>
    <property type="project" value="InterPro"/>
</dbReference>
<organism evidence="10">
    <name type="scientific">Candidatus Kentrum sp. FM</name>
    <dbReference type="NCBI Taxonomy" id="2126340"/>
    <lineage>
        <taxon>Bacteria</taxon>
        <taxon>Pseudomonadati</taxon>
        <taxon>Pseudomonadota</taxon>
        <taxon>Gammaproteobacteria</taxon>
        <taxon>Candidatus Kentrum</taxon>
    </lineage>
</organism>
<evidence type="ECO:0000256" key="4">
    <source>
        <dbReference type="ARBA" id="ARBA00022989"/>
    </source>
</evidence>
<keyword evidence="3 6" id="KW-0812">Transmembrane</keyword>
<dbReference type="Pfam" id="PF04138">
    <property type="entry name" value="GtrA_DPMS_TM"/>
    <property type="match status" value="1"/>
</dbReference>
<evidence type="ECO:0000256" key="3">
    <source>
        <dbReference type="ARBA" id="ARBA00022692"/>
    </source>
</evidence>
<evidence type="ECO:0000313" key="8">
    <source>
        <dbReference type="EMBL" id="VFJ60792.1"/>
    </source>
</evidence>
<dbReference type="InterPro" id="IPR051401">
    <property type="entry name" value="GtrA_CellWall_Glycosyl"/>
</dbReference>
<feature type="transmembrane region" description="Helical" evidence="6">
    <location>
        <begin position="39"/>
        <end position="57"/>
    </location>
</feature>
<dbReference type="InterPro" id="IPR007267">
    <property type="entry name" value="GtrA_DPMS_TM"/>
</dbReference>
<evidence type="ECO:0000313" key="10">
    <source>
        <dbReference type="EMBL" id="VFK12901.1"/>
    </source>
</evidence>
<dbReference type="EMBL" id="CAADEZ010000272">
    <property type="protein sequence ID" value="VFJ60792.1"/>
    <property type="molecule type" value="Genomic_DNA"/>
</dbReference>
<evidence type="ECO:0000256" key="2">
    <source>
        <dbReference type="ARBA" id="ARBA00009399"/>
    </source>
</evidence>
<gene>
    <name evidence="8" type="ORF">BECKFM1743A_GA0114220_102726</name>
    <name evidence="10" type="ORF">BECKFM1743B_GA0114221_102606</name>
    <name evidence="9" type="ORF">BECKFM1743C_GA0114222_108393</name>
</gene>
<name>A0A450W7K9_9GAMM</name>
<evidence type="ECO:0000259" key="7">
    <source>
        <dbReference type="Pfam" id="PF04138"/>
    </source>
</evidence>